<evidence type="ECO:0000256" key="11">
    <source>
        <dbReference type="PROSITE-ProRule" id="PRU01360"/>
    </source>
</evidence>
<name>A0ABY9TEU0_9GAMM</name>
<dbReference type="PANTHER" id="PTHR32552:SF81">
    <property type="entry name" value="TONB-DEPENDENT OUTER MEMBRANE RECEPTOR"/>
    <property type="match status" value="1"/>
</dbReference>
<evidence type="ECO:0000256" key="4">
    <source>
        <dbReference type="ARBA" id="ARBA00022496"/>
    </source>
</evidence>
<dbReference type="Pfam" id="PF07715">
    <property type="entry name" value="Plug"/>
    <property type="match status" value="1"/>
</dbReference>
<accession>A0ABY9TEU0</accession>
<keyword evidence="17" id="KW-1185">Reference proteome</keyword>
<feature type="chain" id="PRO_5046762930" evidence="13">
    <location>
        <begin position="29"/>
        <end position="763"/>
    </location>
</feature>
<evidence type="ECO:0000256" key="7">
    <source>
        <dbReference type="ARBA" id="ARBA00023065"/>
    </source>
</evidence>
<keyword evidence="5 11" id="KW-0812">Transmembrane</keyword>
<feature type="signal peptide" evidence="13">
    <location>
        <begin position="1"/>
        <end position="28"/>
    </location>
</feature>
<evidence type="ECO:0000313" key="16">
    <source>
        <dbReference type="EMBL" id="WNC67306.1"/>
    </source>
</evidence>
<dbReference type="InterPro" id="IPR012910">
    <property type="entry name" value="Plug_dom"/>
</dbReference>
<dbReference type="InterPro" id="IPR036942">
    <property type="entry name" value="Beta-barrel_TonB_sf"/>
</dbReference>
<dbReference type="SUPFAM" id="SSF56935">
    <property type="entry name" value="Porins"/>
    <property type="match status" value="1"/>
</dbReference>
<evidence type="ECO:0000256" key="1">
    <source>
        <dbReference type="ARBA" id="ARBA00004571"/>
    </source>
</evidence>
<proteinExistence type="inferred from homology"/>
<dbReference type="Proteomes" id="UP001248581">
    <property type="component" value="Chromosome"/>
</dbReference>
<dbReference type="Gene3D" id="2.40.170.20">
    <property type="entry name" value="TonB-dependent receptor, beta-barrel domain"/>
    <property type="match status" value="1"/>
</dbReference>
<protein>
    <submittedName>
        <fullName evidence="16">TonB-dependent receptor</fullName>
    </submittedName>
</protein>
<sequence>MNPSFNKVTKGLFLACGISCAYMPSAIAEEAVATDKIEKITVTSTKRTQTIQEIPMAVSAMSGEQLDNMAVNDMGDLAETIPNFFIGDGIVSTNVNMRGMGSGGDRSFEQSVGMFIDNVYQPRSRQYRSPFFDAQRVEIMRGPQAVLFGLNSTAGAVSVVTAKTNPGDEFFADITAEYETEYEGQMTSLVTGGSIGDSVGVRLAAKQSSSDSFIENDMTGMGGGVTTTENDDTLVRLSLVWEATDNLSFNAKVESIEFDAEGMSAQIFNTDDSPISDGSLDYTNSYDASLLGAHRLLDYDKPGLFQESDSVVLGFDYDFGGHTLTGTAGYTDMNYDFVIDFDTTGFAIADAAVTEEYEQTSFELRLTSPMSDTFNYIVGMYYQDSELFNRQPTILNLGIYGFAGLADASDSKFTVDAETTSVFASATWNVNDNLRVIGGGRYVTEDKELTRNDDDCFMFLVDGAVDLGPGAALCATFYGQGDINRDRTSDNFMPELVVQYDLTDDMMIYGKGSQSIKSGGFASSTSVLPEALEYDDETATTVEFGLRTSLADDRGQLFVTAFSTKYDDLQVNSFIDGPDGLPQSAIRNAAEATNQGIEIETRWALGEYFDLSASVAFLDATYDSFEEGVCAPSSPEAGAGQAVCDQSDQDLAYAPETSGTVTLDFNYPMFSEINFVAGVTASYTGDHFTDSVNDELGVQDAYTKVNARLGFEAADQKWSVAVIGRNITDETTLNVNQFALGNYIGYVAAPRTVTIQGTYHFGE</sequence>
<keyword evidence="10 11" id="KW-0998">Cell outer membrane</keyword>
<keyword evidence="9 11" id="KW-0472">Membrane</keyword>
<keyword evidence="2 11" id="KW-0813">Transport</keyword>
<feature type="domain" description="TonB-dependent receptor plug" evidence="15">
    <location>
        <begin position="51"/>
        <end position="156"/>
    </location>
</feature>
<evidence type="ECO:0000256" key="12">
    <source>
        <dbReference type="RuleBase" id="RU003357"/>
    </source>
</evidence>
<evidence type="ECO:0000256" key="6">
    <source>
        <dbReference type="ARBA" id="ARBA00023004"/>
    </source>
</evidence>
<evidence type="ECO:0000259" key="15">
    <source>
        <dbReference type="Pfam" id="PF07715"/>
    </source>
</evidence>
<keyword evidence="16" id="KW-0675">Receptor</keyword>
<reference evidence="17" key="1">
    <citation type="submission" date="2023-09" db="EMBL/GenBank/DDBJ databases">
        <authorList>
            <person name="Li S."/>
            <person name="Li X."/>
            <person name="Zhang C."/>
            <person name="Zhao Z."/>
        </authorList>
    </citation>
    <scope>NUCLEOTIDE SEQUENCE [LARGE SCALE GENOMIC DNA]</scope>
    <source>
        <strain evidence="17">SQ345</strain>
    </source>
</reference>
<dbReference type="RefSeq" id="WP_348386470.1">
    <property type="nucleotide sequence ID" value="NZ_CP134146.1"/>
</dbReference>
<evidence type="ECO:0000313" key="17">
    <source>
        <dbReference type="Proteomes" id="UP001248581"/>
    </source>
</evidence>
<evidence type="ECO:0000256" key="9">
    <source>
        <dbReference type="ARBA" id="ARBA00023136"/>
    </source>
</evidence>
<comment type="subcellular location">
    <subcellularLocation>
        <location evidence="1 11">Cell outer membrane</location>
        <topology evidence="1 11">Multi-pass membrane protein</topology>
    </subcellularLocation>
</comment>
<keyword evidence="4" id="KW-0410">Iron transport</keyword>
<evidence type="ECO:0000256" key="13">
    <source>
        <dbReference type="SAM" id="SignalP"/>
    </source>
</evidence>
<keyword evidence="7" id="KW-0406">Ion transport</keyword>
<feature type="domain" description="TonB-dependent receptor-like beta-barrel" evidence="14">
    <location>
        <begin position="273"/>
        <end position="726"/>
    </location>
</feature>
<dbReference type="PANTHER" id="PTHR32552">
    <property type="entry name" value="FERRICHROME IRON RECEPTOR-RELATED"/>
    <property type="match status" value="1"/>
</dbReference>
<dbReference type="InterPro" id="IPR039426">
    <property type="entry name" value="TonB-dep_rcpt-like"/>
</dbReference>
<dbReference type="PROSITE" id="PS52016">
    <property type="entry name" value="TONB_DEPENDENT_REC_3"/>
    <property type="match status" value="1"/>
</dbReference>
<keyword evidence="8 12" id="KW-0798">TonB box</keyword>
<keyword evidence="3 11" id="KW-1134">Transmembrane beta strand</keyword>
<keyword evidence="6" id="KW-0408">Iron</keyword>
<evidence type="ECO:0000256" key="8">
    <source>
        <dbReference type="ARBA" id="ARBA00023077"/>
    </source>
</evidence>
<evidence type="ECO:0000259" key="14">
    <source>
        <dbReference type="Pfam" id="PF00593"/>
    </source>
</evidence>
<evidence type="ECO:0000256" key="3">
    <source>
        <dbReference type="ARBA" id="ARBA00022452"/>
    </source>
</evidence>
<comment type="similarity">
    <text evidence="11 12">Belongs to the TonB-dependent receptor family.</text>
</comment>
<dbReference type="InterPro" id="IPR000531">
    <property type="entry name" value="Beta-barrel_TonB"/>
</dbReference>
<gene>
    <name evidence="16" type="ORF">RI845_12350</name>
</gene>
<organism evidence="16 17">
    <name type="scientific">Thalassotalea nanhaiensis</name>
    <dbReference type="NCBI Taxonomy" id="3065648"/>
    <lineage>
        <taxon>Bacteria</taxon>
        <taxon>Pseudomonadati</taxon>
        <taxon>Pseudomonadota</taxon>
        <taxon>Gammaproteobacteria</taxon>
        <taxon>Alteromonadales</taxon>
        <taxon>Colwelliaceae</taxon>
        <taxon>Thalassotalea</taxon>
    </lineage>
</organism>
<evidence type="ECO:0000256" key="5">
    <source>
        <dbReference type="ARBA" id="ARBA00022692"/>
    </source>
</evidence>
<keyword evidence="13" id="KW-0732">Signal</keyword>
<dbReference type="Pfam" id="PF00593">
    <property type="entry name" value="TonB_dep_Rec_b-barrel"/>
    <property type="match status" value="1"/>
</dbReference>
<evidence type="ECO:0000256" key="2">
    <source>
        <dbReference type="ARBA" id="ARBA00022448"/>
    </source>
</evidence>
<evidence type="ECO:0000256" key="10">
    <source>
        <dbReference type="ARBA" id="ARBA00023237"/>
    </source>
</evidence>
<dbReference type="EMBL" id="CP134146">
    <property type="protein sequence ID" value="WNC67306.1"/>
    <property type="molecule type" value="Genomic_DNA"/>
</dbReference>